<dbReference type="Pfam" id="PF01553">
    <property type="entry name" value="Acyltransferase"/>
    <property type="match status" value="1"/>
</dbReference>
<keyword evidence="4" id="KW-0472">Membrane</keyword>
<evidence type="ECO:0000259" key="5">
    <source>
        <dbReference type="SMART" id="SM00563"/>
    </source>
</evidence>
<keyword evidence="4" id="KW-1133">Transmembrane helix</keyword>
<reference evidence="6 7" key="1">
    <citation type="submission" date="2017-01" db="EMBL/GenBank/DDBJ databases">
        <authorList>
            <person name="Mah S.A."/>
            <person name="Swanson W.J."/>
            <person name="Moy G.W."/>
            <person name="Vacquier V.D."/>
        </authorList>
    </citation>
    <scope>NUCLEOTIDE SEQUENCE [LARGE SCALE GENOMIC DNA]</scope>
    <source>
        <strain evidence="6 7">M9</strain>
    </source>
</reference>
<name>A0A1R3VY02_9GAMM</name>
<keyword evidence="4" id="KW-0812">Transmembrane</keyword>
<dbReference type="GO" id="GO:0006654">
    <property type="term" value="P:phosphatidic acid biosynthetic process"/>
    <property type="evidence" value="ECO:0007669"/>
    <property type="project" value="TreeGrafter"/>
</dbReference>
<dbReference type="PANTHER" id="PTHR10434">
    <property type="entry name" value="1-ACYL-SN-GLYCEROL-3-PHOSPHATE ACYLTRANSFERASE"/>
    <property type="match status" value="1"/>
</dbReference>
<proteinExistence type="predicted"/>
<evidence type="ECO:0000256" key="2">
    <source>
        <dbReference type="ARBA" id="ARBA00022679"/>
    </source>
</evidence>
<dbReference type="STRING" id="233100.SAMN05216526_1184"/>
<dbReference type="AlphaFoldDB" id="A0A1R3VY02"/>
<evidence type="ECO:0000256" key="3">
    <source>
        <dbReference type="ARBA" id="ARBA00023315"/>
    </source>
</evidence>
<dbReference type="SUPFAM" id="SSF69593">
    <property type="entry name" value="Glycerol-3-phosphate (1)-acyltransferase"/>
    <property type="match status" value="1"/>
</dbReference>
<dbReference type="EMBL" id="FTPK01000002">
    <property type="protein sequence ID" value="SIT69891.1"/>
    <property type="molecule type" value="Genomic_DNA"/>
</dbReference>
<evidence type="ECO:0000313" key="6">
    <source>
        <dbReference type="EMBL" id="SIT69891.1"/>
    </source>
</evidence>
<organism evidence="6 7">
    <name type="scientific">Ectothiorhodosinus mongolicus</name>
    <dbReference type="NCBI Taxonomy" id="233100"/>
    <lineage>
        <taxon>Bacteria</taxon>
        <taxon>Pseudomonadati</taxon>
        <taxon>Pseudomonadota</taxon>
        <taxon>Gammaproteobacteria</taxon>
        <taxon>Chromatiales</taxon>
        <taxon>Ectothiorhodospiraceae</taxon>
        <taxon>Ectothiorhodosinus</taxon>
    </lineage>
</organism>
<keyword evidence="3 6" id="KW-0012">Acyltransferase</keyword>
<evidence type="ECO:0000256" key="1">
    <source>
        <dbReference type="ARBA" id="ARBA00005189"/>
    </source>
</evidence>
<keyword evidence="2 6" id="KW-0808">Transferase</keyword>
<feature type="transmembrane region" description="Helical" evidence="4">
    <location>
        <begin position="12"/>
        <end position="35"/>
    </location>
</feature>
<dbReference type="CDD" id="cd07989">
    <property type="entry name" value="LPLAT_AGPAT-like"/>
    <property type="match status" value="1"/>
</dbReference>
<evidence type="ECO:0000313" key="7">
    <source>
        <dbReference type="Proteomes" id="UP000223759"/>
    </source>
</evidence>
<gene>
    <name evidence="6" type="ORF">SAMN05216526_1184</name>
</gene>
<dbReference type="Proteomes" id="UP000223759">
    <property type="component" value="Unassembled WGS sequence"/>
</dbReference>
<dbReference type="PANTHER" id="PTHR10434:SF40">
    <property type="entry name" value="1-ACYL-SN-GLYCEROL-3-PHOSPHATE ACYLTRANSFERASE"/>
    <property type="match status" value="1"/>
</dbReference>
<dbReference type="RefSeq" id="WP_076755579.1">
    <property type="nucleotide sequence ID" value="NZ_CP023018.1"/>
</dbReference>
<keyword evidence="7" id="KW-1185">Reference proteome</keyword>
<accession>A0A1R3VY02</accession>
<comment type="pathway">
    <text evidence="1">Lipid metabolism.</text>
</comment>
<dbReference type="InterPro" id="IPR002123">
    <property type="entry name" value="Plipid/glycerol_acylTrfase"/>
</dbReference>
<sequence>MKFLLTIRASVFWLGMVLSTVIVGLVIPLLAPLPWRLRYRLLAMWPRFNLFWLRLCCGIRYRVNGIEHLPNQAAIVMAKHQSTWETLALTQILPPQVWVLKQELLNVPVFGWGMRLLSAIALDRAAGRKAMVELVRQGGERLQRGLWVIVFPEGTRTSPGAPPRYRMGGAVLAARTGVPIVPIAHNAGLFWPRGSFIKYPGTIEVEIGPLIPTEGRQAGDIMRDVQQWIEPHTNRLCGLLMPTGTASHPSQRHQA</sequence>
<feature type="domain" description="Phospholipid/glycerol acyltransferase" evidence="5">
    <location>
        <begin position="74"/>
        <end position="188"/>
    </location>
</feature>
<protein>
    <submittedName>
        <fullName evidence="6">1-acyl-sn-glycerol-3-phosphate acyltransferase</fullName>
    </submittedName>
</protein>
<evidence type="ECO:0000256" key="4">
    <source>
        <dbReference type="SAM" id="Phobius"/>
    </source>
</evidence>
<dbReference type="GO" id="GO:0003841">
    <property type="term" value="F:1-acylglycerol-3-phosphate O-acyltransferase activity"/>
    <property type="evidence" value="ECO:0007669"/>
    <property type="project" value="TreeGrafter"/>
</dbReference>
<dbReference type="SMART" id="SM00563">
    <property type="entry name" value="PlsC"/>
    <property type="match status" value="1"/>
</dbReference>